<evidence type="ECO:0000313" key="3">
    <source>
        <dbReference type="Proteomes" id="UP000027395"/>
    </source>
</evidence>
<dbReference type="InterPro" id="IPR036291">
    <property type="entry name" value="NAD(P)-bd_dom_sf"/>
</dbReference>
<reference evidence="2 3" key="1">
    <citation type="journal article" date="2014" name="Appl. Environ. Microbiol.">
        <title>Elucidation of insertion elements encoded on plasmids and in vitro construction of shuttle vectors from the toxic cyanobacterium Planktothrix.</title>
        <authorList>
            <person name="Christiansen G."/>
            <person name="Goesmann A."/>
            <person name="Kurmayer R."/>
        </authorList>
    </citation>
    <scope>NUCLEOTIDE SEQUENCE [LARGE SCALE GENOMIC DNA]</scope>
    <source>
        <strain evidence="2 3">NIVA-CYA 126/8</strain>
    </source>
</reference>
<dbReference type="Pfam" id="PF05721">
    <property type="entry name" value="PhyH"/>
    <property type="match status" value="1"/>
</dbReference>
<dbReference type="GO" id="GO:0004316">
    <property type="term" value="F:3-oxoacyl-[acyl-carrier-protein] reductase (NADPH) activity"/>
    <property type="evidence" value="ECO:0007669"/>
    <property type="project" value="UniProtKB-EC"/>
</dbReference>
<evidence type="ECO:0000313" key="2">
    <source>
        <dbReference type="EMBL" id="KEI67710.1"/>
    </source>
</evidence>
<dbReference type="STRING" id="388467.A19Y_2844"/>
<protein>
    <submittedName>
        <fullName evidence="2">3-oxoacyl-[acyl-carrier-protein] reductase</fullName>
        <ecNumber evidence="2">1.1.1.100</ecNumber>
    </submittedName>
</protein>
<dbReference type="GO" id="GO:0016706">
    <property type="term" value="F:2-oxoglutarate-dependent dioxygenase activity"/>
    <property type="evidence" value="ECO:0007669"/>
    <property type="project" value="UniProtKB-ARBA"/>
</dbReference>
<dbReference type="InterPro" id="IPR008775">
    <property type="entry name" value="Phytyl_CoA_dOase-like"/>
</dbReference>
<dbReference type="SUPFAM" id="SSF51735">
    <property type="entry name" value="NAD(P)-binding Rossmann-fold domains"/>
    <property type="match status" value="1"/>
</dbReference>
<gene>
    <name evidence="2" type="ORF">A19Y_2844</name>
</gene>
<dbReference type="Pfam" id="PF00106">
    <property type="entry name" value="adh_short"/>
    <property type="match status" value="1"/>
</dbReference>
<sequence>MNPQICLVTGGTSGIGLMTAVELVKQGNHVFIACRSEQKAQQAINYIIAQTNQGKVEFLPLDLASLDSIRACVNLFLERQLPLNILINNAGIFNQSGTTQEGFELIWGTNYLGHFLLTYLLLDKLKASAASQILFIASDMALWSKNLGWKLWIQKTPFNFLKLYADSKVCLLLLMRYLLENSLNQTSVRINALHPGFVRSNISLSHRLSQVLKVGNSPQKVSRNLIKFLTTPEYKLINGQFLNLNFQPMPLTNLAQNNHLSDELWQKSLFWTGLSNPISQTPTIYNSEDGIWGPYSLNLTETELQEIQKHIFTTVLPRSPIHVFSNSYQFIKKRDLGSLILLLIQGYKRQFNMERHLDSPVILELCKNQYLLEKAREYLGESPFLWRSELWVNYPAKQLIPLWHQDHYPQLLTKTGKTIHIYIALTEVNAGNGFEYLPKKYHNLCPIKMNDPFSGNPFFEVKTEIEKSALPVILKPGEFIFFTDDLIHRSICNISGKVRLSLTLRLAESTVKIQGSYSSHLQSPILFL</sequence>
<dbReference type="PANTHER" id="PTHR43157">
    <property type="entry name" value="PHOSPHATIDYLINOSITOL-GLYCAN BIOSYNTHESIS CLASS F PROTEIN-RELATED"/>
    <property type="match status" value="1"/>
</dbReference>
<dbReference type="eggNOG" id="COG1028">
    <property type="taxonomic scope" value="Bacteria"/>
</dbReference>
<dbReference type="PANTHER" id="PTHR43157:SF31">
    <property type="entry name" value="PHOSPHATIDYLINOSITOL-GLYCAN BIOSYNTHESIS CLASS F PROTEIN"/>
    <property type="match status" value="1"/>
</dbReference>
<proteinExistence type="predicted"/>
<dbReference type="RefSeq" id="WP_042154905.1">
    <property type="nucleotide sequence ID" value="NZ_CM002803.1"/>
</dbReference>
<evidence type="ECO:0000256" key="1">
    <source>
        <dbReference type="ARBA" id="ARBA00023002"/>
    </source>
</evidence>
<accession>A0A073CUN2</accession>
<dbReference type="SUPFAM" id="SSF51197">
    <property type="entry name" value="Clavaminate synthase-like"/>
    <property type="match status" value="1"/>
</dbReference>
<dbReference type="Gene3D" id="2.60.120.620">
    <property type="entry name" value="q2cbj1_9rhob like domain"/>
    <property type="match status" value="1"/>
</dbReference>
<dbReference type="Proteomes" id="UP000027395">
    <property type="component" value="Chromosome"/>
</dbReference>
<keyword evidence="3" id="KW-1185">Reference proteome</keyword>
<dbReference type="HOGENOM" id="CLU_498434_0_0_3"/>
<dbReference type="EC" id="1.1.1.100" evidence="2"/>
<keyword evidence="1 2" id="KW-0560">Oxidoreductase</keyword>
<dbReference type="PATRIC" id="fig|388467.6.peg.2789"/>
<dbReference type="InterPro" id="IPR002347">
    <property type="entry name" value="SDR_fam"/>
</dbReference>
<dbReference type="Gene3D" id="3.40.50.720">
    <property type="entry name" value="NAD(P)-binding Rossmann-like Domain"/>
    <property type="match status" value="1"/>
</dbReference>
<dbReference type="AlphaFoldDB" id="A0A073CUN2"/>
<name>A0A073CUN2_PLAA1</name>
<dbReference type="PRINTS" id="PR00081">
    <property type="entry name" value="GDHRDH"/>
</dbReference>
<dbReference type="EMBL" id="CM002803">
    <property type="protein sequence ID" value="KEI67710.1"/>
    <property type="molecule type" value="Genomic_DNA"/>
</dbReference>
<organism evidence="2 3">
    <name type="scientific">Planktothrix agardhii (strain NIVA-CYA 126/8)</name>
    <dbReference type="NCBI Taxonomy" id="388467"/>
    <lineage>
        <taxon>Bacteria</taxon>
        <taxon>Bacillati</taxon>
        <taxon>Cyanobacteriota</taxon>
        <taxon>Cyanophyceae</taxon>
        <taxon>Oscillatoriophycideae</taxon>
        <taxon>Oscillatoriales</taxon>
        <taxon>Microcoleaceae</taxon>
        <taxon>Planktothrix</taxon>
    </lineage>
</organism>